<sequence>IDFHLNFTYEGIKQEISKTEGEDEEQQQETENIDTNNEQKNEEPSDLVEVRKLIQTYMKEELRKIENPTEGRELQTPTDKHRRIKSGSSKSSSKSRTPK</sequence>
<comment type="caution">
    <text evidence="2">The sequence shown here is derived from an EMBL/GenBank/DDBJ whole genome shotgun (WGS) entry which is preliminary data.</text>
</comment>
<feature type="region of interest" description="Disordered" evidence="1">
    <location>
        <begin position="14"/>
        <end position="48"/>
    </location>
</feature>
<name>A0A820LRM6_9BILA</name>
<feature type="compositionally biased region" description="Acidic residues" evidence="1">
    <location>
        <begin position="21"/>
        <end position="32"/>
    </location>
</feature>
<feature type="compositionally biased region" description="Basic and acidic residues" evidence="1">
    <location>
        <begin position="37"/>
        <end position="48"/>
    </location>
</feature>
<accession>A0A820LRM6</accession>
<evidence type="ECO:0000313" key="2">
    <source>
        <dbReference type="EMBL" id="CAF4362059.1"/>
    </source>
</evidence>
<feature type="region of interest" description="Disordered" evidence="1">
    <location>
        <begin position="61"/>
        <end position="99"/>
    </location>
</feature>
<feature type="compositionally biased region" description="Low complexity" evidence="1">
    <location>
        <begin position="86"/>
        <end position="99"/>
    </location>
</feature>
<reference evidence="2" key="1">
    <citation type="submission" date="2021-02" db="EMBL/GenBank/DDBJ databases">
        <authorList>
            <person name="Nowell W R."/>
        </authorList>
    </citation>
    <scope>NUCLEOTIDE SEQUENCE</scope>
</reference>
<proteinExistence type="predicted"/>
<feature type="non-terminal residue" evidence="2">
    <location>
        <position position="1"/>
    </location>
</feature>
<dbReference type="AlphaFoldDB" id="A0A820LRM6"/>
<protein>
    <submittedName>
        <fullName evidence="2">Uncharacterized protein</fullName>
    </submittedName>
</protein>
<feature type="compositionally biased region" description="Basic and acidic residues" evidence="1">
    <location>
        <begin position="61"/>
        <end position="73"/>
    </location>
</feature>
<dbReference type="Proteomes" id="UP000663881">
    <property type="component" value="Unassembled WGS sequence"/>
</dbReference>
<evidence type="ECO:0000313" key="3">
    <source>
        <dbReference type="Proteomes" id="UP000663881"/>
    </source>
</evidence>
<organism evidence="2 3">
    <name type="scientific">Adineta steineri</name>
    <dbReference type="NCBI Taxonomy" id="433720"/>
    <lineage>
        <taxon>Eukaryota</taxon>
        <taxon>Metazoa</taxon>
        <taxon>Spiralia</taxon>
        <taxon>Gnathifera</taxon>
        <taxon>Rotifera</taxon>
        <taxon>Eurotatoria</taxon>
        <taxon>Bdelloidea</taxon>
        <taxon>Adinetida</taxon>
        <taxon>Adinetidae</taxon>
        <taxon>Adineta</taxon>
    </lineage>
</organism>
<dbReference type="EMBL" id="CAJOAY010022937">
    <property type="protein sequence ID" value="CAF4362059.1"/>
    <property type="molecule type" value="Genomic_DNA"/>
</dbReference>
<gene>
    <name evidence="2" type="ORF">OKA104_LOCUS49380</name>
</gene>
<evidence type="ECO:0000256" key="1">
    <source>
        <dbReference type="SAM" id="MobiDB-lite"/>
    </source>
</evidence>